<reference evidence="4" key="1">
    <citation type="submission" date="2017-06" db="EMBL/GenBank/DDBJ databases">
        <authorList>
            <person name="Varghese N."/>
            <person name="Submissions S."/>
        </authorList>
    </citation>
    <scope>NUCLEOTIDE SEQUENCE [LARGE SCALE GENOMIC DNA]</scope>
    <source>
        <strain evidence="4">DSM 11116</strain>
    </source>
</reference>
<feature type="region of interest" description="Disordered" evidence="1">
    <location>
        <begin position="26"/>
        <end position="58"/>
    </location>
</feature>
<dbReference type="EMBL" id="FYEW01000002">
    <property type="protein sequence ID" value="SNC76355.1"/>
    <property type="molecule type" value="Genomic_DNA"/>
</dbReference>
<dbReference type="InterPro" id="IPR040832">
    <property type="entry name" value="TTHB210-like_dom"/>
</dbReference>
<feature type="compositionally biased region" description="Low complexity" evidence="1">
    <location>
        <begin position="46"/>
        <end position="55"/>
    </location>
</feature>
<evidence type="ECO:0000256" key="1">
    <source>
        <dbReference type="SAM" id="MobiDB-lite"/>
    </source>
</evidence>
<keyword evidence="4" id="KW-1185">Reference proteome</keyword>
<dbReference type="InterPro" id="IPR033786">
    <property type="entry name" value="TTHB210-like"/>
</dbReference>
<protein>
    <recommendedName>
        <fullName evidence="2">TTHB210-like domain-containing protein</fullName>
    </recommendedName>
</protein>
<organism evidence="3 4">
    <name type="scientific">Hymenobacter gelipurpurascens</name>
    <dbReference type="NCBI Taxonomy" id="89968"/>
    <lineage>
        <taxon>Bacteria</taxon>
        <taxon>Pseudomonadati</taxon>
        <taxon>Bacteroidota</taxon>
        <taxon>Cytophagia</taxon>
        <taxon>Cytophagales</taxon>
        <taxon>Hymenobacteraceae</taxon>
        <taxon>Hymenobacter</taxon>
    </lineage>
</organism>
<dbReference type="Proteomes" id="UP000198131">
    <property type="component" value="Unassembled WGS sequence"/>
</dbReference>
<dbReference type="CDD" id="cd11669">
    <property type="entry name" value="TTHB210-like"/>
    <property type="match status" value="1"/>
</dbReference>
<evidence type="ECO:0000313" key="3">
    <source>
        <dbReference type="EMBL" id="SNC76355.1"/>
    </source>
</evidence>
<sequence>MESPSFSRLLALMCVGATVLSTACSRTDDLPQPASQSSIATNDAMSSGNGSPNGNANFTTYSGPAVSVGNGTARSFVTVNKKGVPQEIGVRITEAALTGLPTEDVFPPTLLWYQMALPAQAASLPIPFNHLSLDWNPHGHEPVTIYTLPHFDLHFYMISPAERAVIKPNDPLGEVLPDAAYIPTGYVPGPGTVPGMGKHWLDPTAPEFQGQTFTQTFIYGTFNGNVTFLEPMFTKAFLERTQHDNYRIPQPAAVSRTGLYYPTRYTYRQDHKNHEYVVVLYDMVLR</sequence>
<dbReference type="AlphaFoldDB" id="A0A212UDM9"/>
<feature type="domain" description="TTHB210-like" evidence="2">
    <location>
        <begin position="81"/>
        <end position="135"/>
    </location>
</feature>
<feature type="compositionally biased region" description="Polar residues" evidence="1">
    <location>
        <begin position="33"/>
        <end position="45"/>
    </location>
</feature>
<dbReference type="RefSeq" id="WP_141106597.1">
    <property type="nucleotide sequence ID" value="NZ_FYEW01000002.1"/>
</dbReference>
<dbReference type="Pfam" id="PF18197">
    <property type="entry name" value="TTHB210-like"/>
    <property type="match status" value="1"/>
</dbReference>
<name>A0A212UDM9_9BACT</name>
<gene>
    <name evidence="3" type="ORF">SAMN06265337_3344</name>
</gene>
<proteinExistence type="predicted"/>
<evidence type="ECO:0000313" key="4">
    <source>
        <dbReference type="Proteomes" id="UP000198131"/>
    </source>
</evidence>
<accession>A0A212UDM9</accession>
<evidence type="ECO:0000259" key="2">
    <source>
        <dbReference type="Pfam" id="PF18197"/>
    </source>
</evidence>
<dbReference type="OrthoDB" id="2867208at2"/>